<dbReference type="InterPro" id="IPR000008">
    <property type="entry name" value="C2_dom"/>
</dbReference>
<evidence type="ECO:0000259" key="14">
    <source>
        <dbReference type="PROSITE" id="PS51847"/>
    </source>
</evidence>
<dbReference type="InterPro" id="IPR035892">
    <property type="entry name" value="C2_domain_sf"/>
</dbReference>
<sequence length="604" mass="68718">MFPENEVHLPQSKFGLGSDHSDMIVVLIRFFRISAVVFLAWLIGYFNFSYSWVLLCVFLYLLRERNSSARQTKAEVIKALGINERDAVLARLDEVPAWVYFPDKERVEWLNKILKIIWPHLRLYATTTLVNVIEPIINQYSTNFIGSVKFKEIDLGDIPPRITSIKVYTENVPPGEVLFDCEIMYAGDANIMLSARNFQAGVKDIQFHGSLRVILKPLCNRIPFFAAATAFFLNKPQVDFNLTNIANAFDLPGLRNLIDNIIEDSIAKTLVLPNRLVIPIIPDLKLDELDDMKKVRPKGVLRINVVKGINLKKADMGVFGAGKSDPYVKITGLGLPKRTKTISDSTDPIWNETFDFMLEDDLIQTPDILIQCFDSDEMNDDFLGSVEINVENIISKGIEEGIYKLKGVSRGELILRLEWFTVSTESQKLNEILRVKSLNQQQASCILLVDLKSALDLPMVLKKSGVSEPSPRAIFSINDNSQESTTLDKTTHPKWNQNFCFFVENPQNEFLMCKINDEKSKKTIANLQISLKDLLIEENLELSRVFDLRTLINDYNPKLSLNLRLYILCPGFRPEPERQKIQAEKSASLDKSLSGYSQENILTK</sequence>
<dbReference type="GO" id="GO:0006869">
    <property type="term" value="P:lipid transport"/>
    <property type="evidence" value="ECO:0007669"/>
    <property type="project" value="UniProtKB-KW"/>
</dbReference>
<evidence type="ECO:0000313" key="15">
    <source>
        <dbReference type="EMBL" id="RNA28150.1"/>
    </source>
</evidence>
<evidence type="ECO:0000256" key="8">
    <source>
        <dbReference type="ARBA" id="ARBA00023055"/>
    </source>
</evidence>
<organism evidence="15 16">
    <name type="scientific">Brachionus plicatilis</name>
    <name type="common">Marine rotifer</name>
    <name type="synonym">Brachionus muelleri</name>
    <dbReference type="NCBI Taxonomy" id="10195"/>
    <lineage>
        <taxon>Eukaryota</taxon>
        <taxon>Metazoa</taxon>
        <taxon>Spiralia</taxon>
        <taxon>Gnathifera</taxon>
        <taxon>Rotifera</taxon>
        <taxon>Eurotatoria</taxon>
        <taxon>Monogononta</taxon>
        <taxon>Pseudotrocha</taxon>
        <taxon>Ploima</taxon>
        <taxon>Brachionidae</taxon>
        <taxon>Brachionus</taxon>
    </lineage>
</organism>
<dbReference type="PANTHER" id="PTHR45761">
    <property type="entry name" value="EXTENDED SYNAPTOTAGMIN-LIKE PROTEIN 2, ISOFORM C"/>
    <property type="match status" value="1"/>
</dbReference>
<dbReference type="Gene3D" id="2.60.40.150">
    <property type="entry name" value="C2 domain"/>
    <property type="match status" value="2"/>
</dbReference>
<keyword evidence="6" id="KW-0106">Calcium</keyword>
<feature type="region of interest" description="Disordered" evidence="11">
    <location>
        <begin position="581"/>
        <end position="604"/>
    </location>
</feature>
<keyword evidence="3 12" id="KW-0812">Transmembrane</keyword>
<dbReference type="GO" id="GO:0005544">
    <property type="term" value="F:calcium-dependent phospholipid binding"/>
    <property type="evidence" value="ECO:0007669"/>
    <property type="project" value="TreeGrafter"/>
</dbReference>
<dbReference type="GO" id="GO:0035091">
    <property type="term" value="F:phosphatidylinositol binding"/>
    <property type="evidence" value="ECO:0007669"/>
    <property type="project" value="TreeGrafter"/>
</dbReference>
<dbReference type="InterPro" id="IPR051634">
    <property type="entry name" value="Extended_Synaptotagmin"/>
</dbReference>
<dbReference type="GO" id="GO:0031210">
    <property type="term" value="F:phosphatidylcholine binding"/>
    <property type="evidence" value="ECO:0007669"/>
    <property type="project" value="TreeGrafter"/>
</dbReference>
<feature type="transmembrane region" description="Helical" evidence="12">
    <location>
        <begin position="33"/>
        <end position="62"/>
    </location>
</feature>
<feature type="non-terminal residue" evidence="15">
    <location>
        <position position="604"/>
    </location>
</feature>
<dbReference type="OrthoDB" id="1029639at2759"/>
<feature type="compositionally biased region" description="Polar residues" evidence="11">
    <location>
        <begin position="589"/>
        <end position="604"/>
    </location>
</feature>
<dbReference type="GO" id="GO:0005509">
    <property type="term" value="F:calcium ion binding"/>
    <property type="evidence" value="ECO:0007669"/>
    <property type="project" value="TreeGrafter"/>
</dbReference>
<evidence type="ECO:0000256" key="6">
    <source>
        <dbReference type="ARBA" id="ARBA00022837"/>
    </source>
</evidence>
<dbReference type="AlphaFoldDB" id="A0A3M7RXH5"/>
<dbReference type="SUPFAM" id="SSF49562">
    <property type="entry name" value="C2 domain (Calcium/lipid-binding domain, CaLB)"/>
    <property type="match status" value="2"/>
</dbReference>
<feature type="domain" description="SMP-LTD" evidence="14">
    <location>
        <begin position="103"/>
        <end position="281"/>
    </location>
</feature>
<evidence type="ECO:0000256" key="1">
    <source>
        <dbReference type="ARBA" id="ARBA00004370"/>
    </source>
</evidence>
<evidence type="ECO:0000313" key="16">
    <source>
        <dbReference type="Proteomes" id="UP000276133"/>
    </source>
</evidence>
<dbReference type="InterPro" id="IPR039010">
    <property type="entry name" value="Synaptotagmin_SMP"/>
</dbReference>
<evidence type="ECO:0000259" key="13">
    <source>
        <dbReference type="PROSITE" id="PS50004"/>
    </source>
</evidence>
<evidence type="ECO:0000256" key="3">
    <source>
        <dbReference type="ARBA" id="ARBA00022692"/>
    </source>
</evidence>
<keyword evidence="10 12" id="KW-0472">Membrane</keyword>
<dbReference type="STRING" id="10195.A0A3M7RXH5"/>
<proteinExistence type="predicted"/>
<protein>
    <submittedName>
        <fullName evidence="15">Extended synaptotagmin-2-like isoform X1</fullName>
    </submittedName>
</protein>
<dbReference type="PROSITE" id="PS50004">
    <property type="entry name" value="C2"/>
    <property type="match status" value="2"/>
</dbReference>
<evidence type="ECO:0000256" key="7">
    <source>
        <dbReference type="ARBA" id="ARBA00022989"/>
    </source>
</evidence>
<evidence type="ECO:0000256" key="5">
    <source>
        <dbReference type="ARBA" id="ARBA00022737"/>
    </source>
</evidence>
<dbReference type="GO" id="GO:0008429">
    <property type="term" value="F:phosphatidylethanolamine binding"/>
    <property type="evidence" value="ECO:0007669"/>
    <property type="project" value="TreeGrafter"/>
</dbReference>
<evidence type="ECO:0000256" key="4">
    <source>
        <dbReference type="ARBA" id="ARBA00022723"/>
    </source>
</evidence>
<comment type="caution">
    <text evidence="15">The sequence shown here is derived from an EMBL/GenBank/DDBJ whole genome shotgun (WGS) entry which is preliminary data.</text>
</comment>
<gene>
    <name evidence="15" type="ORF">BpHYR1_043073</name>
</gene>
<dbReference type="PROSITE" id="PS51847">
    <property type="entry name" value="SMP"/>
    <property type="match status" value="1"/>
</dbReference>
<keyword evidence="16" id="KW-1185">Reference proteome</keyword>
<evidence type="ECO:0000256" key="9">
    <source>
        <dbReference type="ARBA" id="ARBA00023121"/>
    </source>
</evidence>
<dbReference type="CDD" id="cd21670">
    <property type="entry name" value="SMP_ESyt"/>
    <property type="match status" value="1"/>
</dbReference>
<dbReference type="PANTHER" id="PTHR45761:SF1">
    <property type="entry name" value="EXTENDED SYNAPTOTAGMIN-LIKE PROTEIN 2, ISOFORM C"/>
    <property type="match status" value="1"/>
</dbReference>
<keyword evidence="9" id="KW-0446">Lipid-binding</keyword>
<dbReference type="SMART" id="SM00239">
    <property type="entry name" value="C2"/>
    <property type="match status" value="2"/>
</dbReference>
<dbReference type="Proteomes" id="UP000276133">
    <property type="component" value="Unassembled WGS sequence"/>
</dbReference>
<evidence type="ECO:0000256" key="11">
    <source>
        <dbReference type="SAM" id="MobiDB-lite"/>
    </source>
</evidence>
<dbReference type="EMBL" id="REGN01002427">
    <property type="protein sequence ID" value="RNA28150.1"/>
    <property type="molecule type" value="Genomic_DNA"/>
</dbReference>
<comment type="subcellular location">
    <subcellularLocation>
        <location evidence="1">Membrane</location>
    </subcellularLocation>
</comment>
<dbReference type="Pfam" id="PF00168">
    <property type="entry name" value="C2"/>
    <property type="match status" value="2"/>
</dbReference>
<feature type="domain" description="C2" evidence="13">
    <location>
        <begin position="428"/>
        <end position="563"/>
    </location>
</feature>
<name>A0A3M7RXH5_BRAPC</name>
<keyword evidence="2" id="KW-0813">Transport</keyword>
<feature type="domain" description="C2" evidence="13">
    <location>
        <begin position="280"/>
        <end position="403"/>
    </location>
</feature>
<keyword evidence="4" id="KW-0479">Metal-binding</keyword>
<evidence type="ECO:0000256" key="2">
    <source>
        <dbReference type="ARBA" id="ARBA00022448"/>
    </source>
</evidence>
<keyword evidence="8" id="KW-0445">Lipid transport</keyword>
<dbReference type="InterPro" id="IPR031468">
    <property type="entry name" value="SMP_LBD"/>
</dbReference>
<keyword evidence="7 12" id="KW-1133">Transmembrane helix</keyword>
<dbReference type="Pfam" id="PF17047">
    <property type="entry name" value="SMP_LBD"/>
    <property type="match status" value="1"/>
</dbReference>
<evidence type="ECO:0000256" key="12">
    <source>
        <dbReference type="SAM" id="Phobius"/>
    </source>
</evidence>
<reference evidence="15 16" key="1">
    <citation type="journal article" date="2018" name="Sci. Rep.">
        <title>Genomic signatures of local adaptation to the degree of environmental predictability in rotifers.</title>
        <authorList>
            <person name="Franch-Gras L."/>
            <person name="Hahn C."/>
            <person name="Garcia-Roger E.M."/>
            <person name="Carmona M.J."/>
            <person name="Serra M."/>
            <person name="Gomez A."/>
        </authorList>
    </citation>
    <scope>NUCLEOTIDE SEQUENCE [LARGE SCALE GENOMIC DNA]</scope>
    <source>
        <strain evidence="15">HYR1</strain>
    </source>
</reference>
<dbReference type="GO" id="GO:0005789">
    <property type="term" value="C:endoplasmic reticulum membrane"/>
    <property type="evidence" value="ECO:0007669"/>
    <property type="project" value="TreeGrafter"/>
</dbReference>
<keyword evidence="5" id="KW-0677">Repeat</keyword>
<evidence type="ECO:0000256" key="10">
    <source>
        <dbReference type="ARBA" id="ARBA00023136"/>
    </source>
</evidence>
<accession>A0A3M7RXH5</accession>